<keyword evidence="2" id="KW-0238">DNA-binding</keyword>
<dbReference type="Pfam" id="PF00196">
    <property type="entry name" value="GerE"/>
    <property type="match status" value="1"/>
</dbReference>
<evidence type="ECO:0000259" key="1">
    <source>
        <dbReference type="PROSITE" id="PS50043"/>
    </source>
</evidence>
<dbReference type="InterPro" id="IPR036388">
    <property type="entry name" value="WH-like_DNA-bd_sf"/>
</dbReference>
<accession>A0A7Z7GFW2</accession>
<name>A0A7Z7GFW2_9MICO</name>
<dbReference type="RefSeq" id="WP_092897039.1">
    <property type="nucleotide sequence ID" value="NZ_FOQZ01000005.1"/>
</dbReference>
<dbReference type="SMART" id="SM00421">
    <property type="entry name" value="HTH_LUXR"/>
    <property type="match status" value="1"/>
</dbReference>
<organism evidence="2 3">
    <name type="scientific">Microbacterium saccharophilum</name>
    <dbReference type="NCBI Taxonomy" id="1213358"/>
    <lineage>
        <taxon>Bacteria</taxon>
        <taxon>Bacillati</taxon>
        <taxon>Actinomycetota</taxon>
        <taxon>Actinomycetes</taxon>
        <taxon>Micrococcales</taxon>
        <taxon>Microbacteriaceae</taxon>
        <taxon>Microbacterium</taxon>
    </lineage>
</organism>
<comment type="caution">
    <text evidence="2">The sequence shown here is derived from an EMBL/GenBank/DDBJ whole genome shotgun (WGS) entry which is preliminary data.</text>
</comment>
<dbReference type="InterPro" id="IPR027417">
    <property type="entry name" value="P-loop_NTPase"/>
</dbReference>
<evidence type="ECO:0000313" key="3">
    <source>
        <dbReference type="Proteomes" id="UP000198702"/>
    </source>
</evidence>
<reference evidence="2 3" key="1">
    <citation type="submission" date="2016-10" db="EMBL/GenBank/DDBJ databases">
        <authorList>
            <person name="Varghese N."/>
            <person name="Submissions S."/>
        </authorList>
    </citation>
    <scope>NUCLEOTIDE SEQUENCE [LARGE SCALE GENOMIC DNA]</scope>
    <source>
        <strain evidence="2 3">UNC380MFSha3.1</strain>
    </source>
</reference>
<dbReference type="Gene3D" id="1.10.10.10">
    <property type="entry name" value="Winged helix-like DNA-binding domain superfamily/Winged helix DNA-binding domain"/>
    <property type="match status" value="1"/>
</dbReference>
<sequence>MTRPPEDDPRETPPAHVTRLAAVAAVPRRHRPADALVAHIVDEALADLLAGDGPIRGVVVGPSGSGKSATLRGLRAVLRSRGVSVTAGPRPHSAHAVVIDDADGLDADEARALLDLAADQTTAIVIAHRPGPAPHVQLLAAELEKSRPPVLLGEVDDAAVTAAADIHRACAEGIVRLTDGVTWLALIAADAHHEAECAGPADHHSLSRRLRAHIAHRLDSLDADVRSAIEALCVFAPAEISRLDPPRISWDEAIAAGYAAGLLSQNGRPPVAVRDAVRTLLPPHRLTELVARAMVDAEAGHERWGGPASDSLGARLAARGDRERLTEPTRAIALYREAVAAGADPVPLAGRYGVAAMNAGDVEGAAACFDDILSHPDHPALADAVDATHAIWAARGSLQATAGALLPPASPVSAARTALAQLGVGERPEPAGRTAARPRDTLSIASAALASAVRDSLGHDTERAVDDLVHASELYSLTHSDFPLVEPPAVVAALAALGSGRPAVASAVLDAAIQAGQAGPWARRRLLLWRAWTHIHGAQPDDARSILDRLAAEGGAATPRDRLIAAACETALARRYANTATLMGVFRDASQHLLRQRFDLYLHPLLGELMLAAARVGAASAHLHMREAQATLDRLGNPPLWTPLLHWSGVQHGILTNRPELLVPHARALLAAAPHSGFAAQLAEAGRIWTEVLAGRVDTMAVEAAAHALARDGMAWDGARLAAHGAARSSDRPSYTQLLACARELHPRQLLQPEADRPEPFGDTGDGTLLSAREVEVARLVLQGRTYVEIGQTLFISPRTAEHHIARIRRRLDATSRSDLLTKLHHALGAQPPSDKEGVA</sequence>
<dbReference type="PRINTS" id="PR00038">
    <property type="entry name" value="HTHLUXR"/>
</dbReference>
<dbReference type="PROSITE" id="PS50043">
    <property type="entry name" value="HTH_LUXR_2"/>
    <property type="match status" value="1"/>
</dbReference>
<feature type="domain" description="HTH luxR-type" evidence="1">
    <location>
        <begin position="763"/>
        <end position="828"/>
    </location>
</feature>
<dbReference type="GO" id="GO:0006355">
    <property type="term" value="P:regulation of DNA-templated transcription"/>
    <property type="evidence" value="ECO:0007669"/>
    <property type="project" value="InterPro"/>
</dbReference>
<dbReference type="SUPFAM" id="SSF52540">
    <property type="entry name" value="P-loop containing nucleoside triphosphate hydrolases"/>
    <property type="match status" value="1"/>
</dbReference>
<dbReference type="Proteomes" id="UP000198702">
    <property type="component" value="Unassembled WGS sequence"/>
</dbReference>
<dbReference type="EMBL" id="FOQZ01000005">
    <property type="protein sequence ID" value="SFI68298.1"/>
    <property type="molecule type" value="Genomic_DNA"/>
</dbReference>
<dbReference type="InterPro" id="IPR016032">
    <property type="entry name" value="Sig_transdc_resp-reg_C-effctor"/>
</dbReference>
<protein>
    <submittedName>
        <fullName evidence="2">DNA-binding transcriptional regulator, CsgD family</fullName>
    </submittedName>
</protein>
<dbReference type="InterPro" id="IPR000792">
    <property type="entry name" value="Tscrpt_reg_LuxR_C"/>
</dbReference>
<proteinExistence type="predicted"/>
<evidence type="ECO:0000313" key="2">
    <source>
        <dbReference type="EMBL" id="SFI68298.1"/>
    </source>
</evidence>
<dbReference type="SUPFAM" id="SSF46894">
    <property type="entry name" value="C-terminal effector domain of the bipartite response regulators"/>
    <property type="match status" value="1"/>
</dbReference>
<dbReference type="GO" id="GO:0003677">
    <property type="term" value="F:DNA binding"/>
    <property type="evidence" value="ECO:0007669"/>
    <property type="project" value="UniProtKB-KW"/>
</dbReference>
<gene>
    <name evidence="2" type="ORF">SAMN04487751_2620</name>
</gene>
<dbReference type="AlphaFoldDB" id="A0A7Z7GFW2"/>
<dbReference type="CDD" id="cd06170">
    <property type="entry name" value="LuxR_C_like"/>
    <property type="match status" value="1"/>
</dbReference>